<reference evidence="7" key="1">
    <citation type="submission" date="2016-10" db="EMBL/GenBank/DDBJ databases">
        <authorList>
            <person name="Varghese N."/>
            <person name="Submissions S."/>
        </authorList>
    </citation>
    <scope>NUCLEOTIDE SEQUENCE [LARGE SCALE GENOMIC DNA]</scope>
    <source>
        <strain evidence="7">DSM 19181</strain>
    </source>
</reference>
<gene>
    <name evidence="6" type="ORF">SAMN04488098_10305</name>
</gene>
<keyword evidence="2" id="KW-0285">Flavoprotein</keyword>
<dbReference type="InterPro" id="IPR057661">
    <property type="entry name" value="RsdA/BaiN/AoA(So)_Rossmann"/>
</dbReference>
<evidence type="ECO:0000259" key="5">
    <source>
        <dbReference type="Pfam" id="PF22780"/>
    </source>
</evidence>
<comment type="cofactor">
    <cofactor evidence="1">
        <name>FAD</name>
        <dbReference type="ChEBI" id="CHEBI:57692"/>
    </cofactor>
</comment>
<dbReference type="PANTHER" id="PTHR42887">
    <property type="entry name" value="OS12G0638800 PROTEIN"/>
    <property type="match status" value="1"/>
</dbReference>
<sequence length="427" mass="47438">MTHYDVLVVGGGTSGMMAAISAAEHGATVGLVEKNKFVGRKLLVTGNGRCNVTNNRDKEEIITHIPGNGRFLYSAFYQYDNYDIMDFFQSRGIKLKEEDHGRMFPITDKSRTIVNALTQIMEESKVDVHTNAPVETVLYRDGAVNGVKLMDGRILYAHSVILSTGGRAMPKTGSTGDGYKWAKKAGHTIKELYPTEVPITSEEPFIQDRTLQGISLRDVDLKVVNKKGKKVISHRMDMIFTHFGISGPAVLRCSMFVLQTMKRDKTDHAVMSLDSLPDETPRSLKQTIERLMKKEGEKSMKNTMKQFGPERYILFGLEQAGIDSERAFKTLTPKEVDALITFLKDFRFNVHGSLPIEKAFVTGGGVHTKEVNPKTLESKLMQNLYFTGEILDYNGYTGGYNITGAFITGRLAGMHAAQTALSRSTAD</sequence>
<name>A0A1G9BUD5_9LACT</name>
<dbReference type="InterPro" id="IPR023166">
    <property type="entry name" value="BaiN-like_dom_sf"/>
</dbReference>
<dbReference type="NCBIfam" id="TIGR00275">
    <property type="entry name" value="aminoacetone oxidase family FAD-binding enzyme"/>
    <property type="match status" value="1"/>
</dbReference>
<dbReference type="SUPFAM" id="SSF160996">
    <property type="entry name" value="HI0933 insert domain-like"/>
    <property type="match status" value="1"/>
</dbReference>
<dbReference type="Proteomes" id="UP000199433">
    <property type="component" value="Unassembled WGS sequence"/>
</dbReference>
<dbReference type="InterPro" id="IPR004792">
    <property type="entry name" value="BaiN-like"/>
</dbReference>
<dbReference type="PRINTS" id="PR00411">
    <property type="entry name" value="PNDRDTASEI"/>
</dbReference>
<accession>A0A1G9BUD5</accession>
<dbReference type="AlphaFoldDB" id="A0A1G9BUD5"/>
<evidence type="ECO:0000259" key="4">
    <source>
        <dbReference type="Pfam" id="PF03486"/>
    </source>
</evidence>
<dbReference type="SUPFAM" id="SSF51905">
    <property type="entry name" value="FAD/NAD(P)-binding domain"/>
    <property type="match status" value="1"/>
</dbReference>
<dbReference type="Gene3D" id="1.10.8.260">
    <property type="entry name" value="HI0933 insert domain-like"/>
    <property type="match status" value="1"/>
</dbReference>
<evidence type="ECO:0000256" key="3">
    <source>
        <dbReference type="ARBA" id="ARBA00022827"/>
    </source>
</evidence>
<feature type="domain" description="RsdA/BaiN/AoA(So)-like Rossmann fold-like" evidence="4">
    <location>
        <begin position="5"/>
        <end position="414"/>
    </location>
</feature>
<evidence type="ECO:0000313" key="6">
    <source>
        <dbReference type="EMBL" id="SDK43047.1"/>
    </source>
</evidence>
<evidence type="ECO:0000313" key="7">
    <source>
        <dbReference type="Proteomes" id="UP000199433"/>
    </source>
</evidence>
<proteinExistence type="predicted"/>
<dbReference type="Pfam" id="PF03486">
    <property type="entry name" value="HI0933_like"/>
    <property type="match status" value="1"/>
</dbReference>
<feature type="domain" description="RsdA/BaiN/AoA(So)-like insert" evidence="5">
    <location>
        <begin position="193"/>
        <end position="361"/>
    </location>
</feature>
<dbReference type="InterPro" id="IPR055178">
    <property type="entry name" value="RsdA/BaiN/AoA(So)-like_dom"/>
</dbReference>
<dbReference type="RefSeq" id="WP_091267374.1">
    <property type="nucleotide sequence ID" value="NZ_FNFK01000030.1"/>
</dbReference>
<organism evidence="6 7">
    <name type="scientific">Alkalibacterium thalassium</name>
    <dbReference type="NCBI Taxonomy" id="426701"/>
    <lineage>
        <taxon>Bacteria</taxon>
        <taxon>Bacillati</taxon>
        <taxon>Bacillota</taxon>
        <taxon>Bacilli</taxon>
        <taxon>Lactobacillales</taxon>
        <taxon>Carnobacteriaceae</taxon>
        <taxon>Alkalibacterium</taxon>
    </lineage>
</organism>
<dbReference type="EMBL" id="FNFK01000030">
    <property type="protein sequence ID" value="SDK43047.1"/>
    <property type="molecule type" value="Genomic_DNA"/>
</dbReference>
<dbReference type="OrthoDB" id="9773233at2"/>
<protein>
    <recommendedName>
        <fullName evidence="8">Tricarballylate dehydrogenase</fullName>
    </recommendedName>
</protein>
<dbReference type="InterPro" id="IPR036188">
    <property type="entry name" value="FAD/NAD-bd_sf"/>
</dbReference>
<evidence type="ECO:0008006" key="8">
    <source>
        <dbReference type="Google" id="ProtNLM"/>
    </source>
</evidence>
<evidence type="ECO:0000256" key="1">
    <source>
        <dbReference type="ARBA" id="ARBA00001974"/>
    </source>
</evidence>
<keyword evidence="7" id="KW-1185">Reference proteome</keyword>
<dbReference type="PRINTS" id="PR00368">
    <property type="entry name" value="FADPNR"/>
</dbReference>
<dbReference type="Gene3D" id="2.40.30.10">
    <property type="entry name" value="Translation factors"/>
    <property type="match status" value="1"/>
</dbReference>
<dbReference type="Gene3D" id="3.50.50.60">
    <property type="entry name" value="FAD/NAD(P)-binding domain"/>
    <property type="match status" value="1"/>
</dbReference>
<dbReference type="PANTHER" id="PTHR42887:SF2">
    <property type="entry name" value="OS12G0638800 PROTEIN"/>
    <property type="match status" value="1"/>
</dbReference>
<dbReference type="Pfam" id="PF22780">
    <property type="entry name" value="HI0933_like_1st"/>
    <property type="match status" value="1"/>
</dbReference>
<evidence type="ECO:0000256" key="2">
    <source>
        <dbReference type="ARBA" id="ARBA00022630"/>
    </source>
</evidence>
<keyword evidence="3" id="KW-0274">FAD</keyword>